<reference evidence="1 2" key="1">
    <citation type="submission" date="2015-05" db="EMBL/GenBank/DDBJ databases">
        <authorList>
            <person name="Richman A.P."/>
            <person name="Katsanos I.J."/>
            <person name="Rivera S.N."/>
            <person name="DeCurzio J.M."/>
            <person name="Murray A.V."/>
            <person name="Krukonis G.P."/>
            <person name="Delesalle V.A."/>
            <person name="Bradley K.W."/>
            <person name="Asai D.J."/>
            <person name="Bowman C.A."/>
            <person name="Russell D.A."/>
            <person name="Pope W.H."/>
            <person name="Jacobs-Sera D."/>
            <person name="Hendrix R.W."/>
            <person name="Hatfull G.F."/>
        </authorList>
    </citation>
    <scope>NUCLEOTIDE SEQUENCE [LARGE SCALE GENOMIC DNA]</scope>
</reference>
<keyword evidence="2" id="KW-1185">Reference proteome</keyword>
<protein>
    <submittedName>
        <fullName evidence="1">Uncharacterized protein</fullName>
    </submittedName>
</protein>
<dbReference type="GeneID" id="26625328"/>
<organism evidence="1 2">
    <name type="scientific">Mycobacterium phage Kimberlium</name>
    <dbReference type="NCBI Taxonomy" id="1662284"/>
    <lineage>
        <taxon>Viruses</taxon>
        <taxon>Duplodnaviria</taxon>
        <taxon>Heunggongvirae</taxon>
        <taxon>Uroviricota</taxon>
        <taxon>Caudoviricetes</taxon>
        <taxon>Gracegardnervirinae</taxon>
        <taxon>Cheoctovirus</taxon>
        <taxon>Cheoctovirus kimberlium</taxon>
    </lineage>
</organism>
<evidence type="ECO:0000313" key="1">
    <source>
        <dbReference type="EMBL" id="AKU43157.1"/>
    </source>
</evidence>
<dbReference type="KEGG" id="vg:26625328"/>
<dbReference type="RefSeq" id="YP_009198183.1">
    <property type="nucleotide sequence ID" value="NC_028792.1"/>
</dbReference>
<dbReference type="EMBL" id="KR935214">
    <property type="protein sequence ID" value="AKU43157.1"/>
    <property type="molecule type" value="Genomic_DNA"/>
</dbReference>
<name>A0A0K1LKY5_9CAUD</name>
<dbReference type="Proteomes" id="UP000201966">
    <property type="component" value="Segment"/>
</dbReference>
<proteinExistence type="predicted"/>
<evidence type="ECO:0000313" key="2">
    <source>
        <dbReference type="Proteomes" id="UP000201966"/>
    </source>
</evidence>
<accession>A0A0K1LKY5</accession>
<sequence length="207" mass="22060">MMAVHNHGPDDPANPFCGESMVGGKLTGECLKSESQASVRAVLTEALSEALKRLWTDPEDAADQAAWDALPGKLADAVASLPGVAVIQLPEPGEGVWKLTRRSTYGLVCVTCGVAYGGWRRAPHEAERDRVRAERYGCSTCKNRKTVAALPEHHAHHEHNPDWSYVSGGYCCAATQMKAIGPNDCAKCGEPYPCAAAVLAAGEEHHG</sequence>
<dbReference type="OrthoDB" id="13155at10239"/>
<gene>
    <name evidence="1" type="ORF">SEA_KIMBERLIUM_79</name>
</gene>